<evidence type="ECO:0000313" key="2">
    <source>
        <dbReference type="Proteomes" id="UP000595692"/>
    </source>
</evidence>
<accession>A0A7T8IW35</accession>
<dbReference type="CDD" id="cd00188">
    <property type="entry name" value="TOPRIM"/>
    <property type="match status" value="1"/>
</dbReference>
<dbReference type="Proteomes" id="UP000595692">
    <property type="component" value="Segment"/>
</dbReference>
<evidence type="ECO:0000313" key="1">
    <source>
        <dbReference type="EMBL" id="QQO90780.1"/>
    </source>
</evidence>
<sequence length="261" mass="29011">MARLPDSEWLHLAKRLAVGTRTRVFHRREGRPNLVIGNEAGKWWAYCQSCKAGAVVEKDHVRITGGKAPESSTHLDLPRDSTPILELDEFSRDAVLRLLASKCMDQVYLPPLYFSEQRKRMLLDTGQGWLGRDTTGASPQKWLTYDGSLYLGPDPVRESVAIVVEDPFSYYKVQWALRELPDVSVYCALGTVLRPVLRLALTQCESVVCFFDGDPPGIVGGKREAKALRGLGVRAIARPAPDGFDPKDLTIDAIRSYANGL</sequence>
<organism evidence="1 2">
    <name type="scientific">Pseudomonas phage Bertil</name>
    <dbReference type="NCBI Taxonomy" id="2801385"/>
    <lineage>
        <taxon>Viruses</taxon>
        <taxon>Duplodnaviria</taxon>
        <taxon>Heunggongvirae</taxon>
        <taxon>Uroviricota</taxon>
        <taxon>Caudoviricetes</taxon>
        <taxon>Autographivirales</taxon>
        <taxon>Autoscriptoviridae</taxon>
        <taxon>Bertilvirus</taxon>
        <taxon>Bertilvirus bertil</taxon>
    </lineage>
</organism>
<dbReference type="EMBL" id="MW286266">
    <property type="protein sequence ID" value="QQO90780.1"/>
    <property type="molecule type" value="Genomic_DNA"/>
</dbReference>
<reference evidence="1 2" key="1">
    <citation type="submission" date="2020-11" db="EMBL/GenBank/DDBJ databases">
        <authorList>
            <person name="Joergensen J.B."/>
            <person name="Djurhuus A.M."/>
            <person name="Carstens A.B."/>
            <person name="Kot W."/>
            <person name="Neve H."/>
            <person name="Morris C.E."/>
            <person name="Hansen L.H."/>
        </authorList>
    </citation>
    <scope>NUCLEOTIDE SEQUENCE [LARGE SCALE GENOMIC DNA]</scope>
</reference>
<name>A0A7T8IW35_9CAUD</name>
<keyword evidence="2" id="KW-1185">Reference proteome</keyword>
<proteinExistence type="predicted"/>
<protein>
    <submittedName>
        <fullName evidence="1">DNA primase</fullName>
    </submittedName>
</protein>